<proteinExistence type="predicted"/>
<keyword evidence="2" id="KW-1185">Reference proteome</keyword>
<name>A0AAV7MF97_PLEWA</name>
<dbReference type="AlphaFoldDB" id="A0AAV7MF97"/>
<protein>
    <submittedName>
        <fullName evidence="1">Uncharacterized protein</fullName>
    </submittedName>
</protein>
<organism evidence="1 2">
    <name type="scientific">Pleurodeles waltl</name>
    <name type="common">Iberian ribbed newt</name>
    <dbReference type="NCBI Taxonomy" id="8319"/>
    <lineage>
        <taxon>Eukaryota</taxon>
        <taxon>Metazoa</taxon>
        <taxon>Chordata</taxon>
        <taxon>Craniata</taxon>
        <taxon>Vertebrata</taxon>
        <taxon>Euteleostomi</taxon>
        <taxon>Amphibia</taxon>
        <taxon>Batrachia</taxon>
        <taxon>Caudata</taxon>
        <taxon>Salamandroidea</taxon>
        <taxon>Salamandridae</taxon>
        <taxon>Pleurodelinae</taxon>
        <taxon>Pleurodeles</taxon>
    </lineage>
</organism>
<dbReference type="Proteomes" id="UP001066276">
    <property type="component" value="Chromosome 10"/>
</dbReference>
<reference evidence="1" key="1">
    <citation type="journal article" date="2022" name="bioRxiv">
        <title>Sequencing and chromosome-scale assembly of the giantPleurodeles waltlgenome.</title>
        <authorList>
            <person name="Brown T."/>
            <person name="Elewa A."/>
            <person name="Iarovenko S."/>
            <person name="Subramanian E."/>
            <person name="Araus A.J."/>
            <person name="Petzold A."/>
            <person name="Susuki M."/>
            <person name="Suzuki K.-i.T."/>
            <person name="Hayashi T."/>
            <person name="Toyoda A."/>
            <person name="Oliveira C."/>
            <person name="Osipova E."/>
            <person name="Leigh N.D."/>
            <person name="Simon A."/>
            <person name="Yun M.H."/>
        </authorList>
    </citation>
    <scope>NUCLEOTIDE SEQUENCE</scope>
    <source>
        <strain evidence="1">20211129_DDA</strain>
        <tissue evidence="1">Liver</tissue>
    </source>
</reference>
<sequence>MSLQDRAWAAAPAGGYNAAVLRSDFDPVPLPLRGSRGVYLEGGGAVVPCLMCYWFSGFKPLASIPQEPSPPIQNLVNNIFDLLTGTF</sequence>
<comment type="caution">
    <text evidence="1">The sequence shown here is derived from an EMBL/GenBank/DDBJ whole genome shotgun (WGS) entry which is preliminary data.</text>
</comment>
<evidence type="ECO:0000313" key="1">
    <source>
        <dbReference type="EMBL" id="KAJ1101804.1"/>
    </source>
</evidence>
<evidence type="ECO:0000313" key="2">
    <source>
        <dbReference type="Proteomes" id="UP001066276"/>
    </source>
</evidence>
<accession>A0AAV7MF97</accession>
<dbReference type="EMBL" id="JANPWB010000014">
    <property type="protein sequence ID" value="KAJ1101804.1"/>
    <property type="molecule type" value="Genomic_DNA"/>
</dbReference>
<gene>
    <name evidence="1" type="ORF">NDU88_006868</name>
</gene>